<accession>A0A419EXH6</accession>
<dbReference type="GO" id="GO:0016853">
    <property type="term" value="F:isomerase activity"/>
    <property type="evidence" value="ECO:0007669"/>
    <property type="project" value="UniProtKB-KW"/>
</dbReference>
<dbReference type="Proteomes" id="UP000285961">
    <property type="component" value="Unassembled WGS sequence"/>
</dbReference>
<evidence type="ECO:0000259" key="1">
    <source>
        <dbReference type="Pfam" id="PF01261"/>
    </source>
</evidence>
<feature type="domain" description="Xylose isomerase-like TIM barrel" evidence="1">
    <location>
        <begin position="64"/>
        <end position="274"/>
    </location>
</feature>
<dbReference type="PANTHER" id="PTHR12110:SF21">
    <property type="entry name" value="XYLOSE ISOMERASE-LIKE TIM BARREL DOMAIN-CONTAINING PROTEIN"/>
    <property type="match status" value="1"/>
</dbReference>
<comment type="caution">
    <text evidence="2">The sequence shown here is derived from an EMBL/GenBank/DDBJ whole genome shotgun (WGS) entry which is preliminary data.</text>
</comment>
<dbReference type="InterPro" id="IPR036237">
    <property type="entry name" value="Xyl_isomerase-like_sf"/>
</dbReference>
<gene>
    <name evidence="2" type="ORF">C4532_10690</name>
</gene>
<keyword evidence="2" id="KW-0413">Isomerase</keyword>
<protein>
    <submittedName>
        <fullName evidence="2">Sugar phosphate isomerase/epimerase</fullName>
    </submittedName>
</protein>
<dbReference type="SUPFAM" id="SSF51658">
    <property type="entry name" value="Xylose isomerase-like"/>
    <property type="match status" value="1"/>
</dbReference>
<evidence type="ECO:0000313" key="2">
    <source>
        <dbReference type="EMBL" id="RJP69605.1"/>
    </source>
</evidence>
<evidence type="ECO:0000313" key="3">
    <source>
        <dbReference type="Proteomes" id="UP000285961"/>
    </source>
</evidence>
<dbReference type="AlphaFoldDB" id="A0A419EXH6"/>
<dbReference type="EMBL" id="QZKI01000080">
    <property type="protein sequence ID" value="RJP69605.1"/>
    <property type="molecule type" value="Genomic_DNA"/>
</dbReference>
<proteinExistence type="predicted"/>
<dbReference type="InterPro" id="IPR013022">
    <property type="entry name" value="Xyl_isomerase-like_TIM-brl"/>
</dbReference>
<dbReference type="Gene3D" id="3.20.20.150">
    <property type="entry name" value="Divalent-metal-dependent TIM barrel enzymes"/>
    <property type="match status" value="1"/>
</dbReference>
<dbReference type="Pfam" id="PF01261">
    <property type="entry name" value="AP_endonuc_2"/>
    <property type="match status" value="1"/>
</dbReference>
<organism evidence="2 3">
    <name type="scientific">Candidatus Abyssobacteria bacterium SURF_17</name>
    <dbReference type="NCBI Taxonomy" id="2093361"/>
    <lineage>
        <taxon>Bacteria</taxon>
        <taxon>Pseudomonadati</taxon>
        <taxon>Candidatus Hydrogenedentota</taxon>
        <taxon>Candidatus Abyssobacteria</taxon>
    </lineage>
</organism>
<dbReference type="InterPro" id="IPR050312">
    <property type="entry name" value="IolE/XylAMocC-like"/>
</dbReference>
<name>A0A419EXH6_9BACT</name>
<reference evidence="2 3" key="1">
    <citation type="journal article" date="2017" name="ISME J.">
        <title>Energy and carbon metabolisms in a deep terrestrial subsurface fluid microbial community.</title>
        <authorList>
            <person name="Momper L."/>
            <person name="Jungbluth S.P."/>
            <person name="Lee M.D."/>
            <person name="Amend J.P."/>
        </authorList>
    </citation>
    <scope>NUCLEOTIDE SEQUENCE [LARGE SCALE GENOMIC DNA]</scope>
    <source>
        <strain evidence="2">SURF_17</strain>
    </source>
</reference>
<sequence length="286" mass="32626">MLTLPSRNKGTPASSHAQPFWFQGGPRVFAALPLRMVRRKLGFLRSSGLGVELMLYDTNWICSYPVDKVSELAYLLWDAEIEVSAHGPIHDLNPGSLDAIVRDYTRHCYFKTLAICHALRAKTLVLHLGINPLLPDSALDKWLECSIRTWRPIVDLAEQLRLTIALENMFIPSPKHLIALKEGLRSDAIKYCFDIGHYNAYSKTPLSHWLNELGGDIVELHLNDNMGEEDEHLAIGKGTIDFKKFFRELSVRKMRPQLTIEMTSEKFDESLEFLVKNNLMAMFQDS</sequence>
<dbReference type="PANTHER" id="PTHR12110">
    <property type="entry name" value="HYDROXYPYRUVATE ISOMERASE"/>
    <property type="match status" value="1"/>
</dbReference>